<proteinExistence type="predicted"/>
<name>A0A2N7VTK9_9BURK</name>
<gene>
    <name evidence="1" type="ORF">C0Z18_11175</name>
</gene>
<dbReference type="EMBL" id="PNYA01000008">
    <property type="protein sequence ID" value="PMS20490.1"/>
    <property type="molecule type" value="Genomic_DNA"/>
</dbReference>
<protein>
    <submittedName>
        <fullName evidence="1">Uncharacterized protein</fullName>
    </submittedName>
</protein>
<sequence>MPMRRDGGDRLCTPIVASARPRPLTCIKSGSCACAGDARQRRGSADLPPRDTQLRFFRERAPLGFAAARRHRVPICARRGARYPYNAGPIRLVRCINGAAGI</sequence>
<accession>A0A2N7VTK9</accession>
<evidence type="ECO:0000313" key="1">
    <source>
        <dbReference type="EMBL" id="PMS20490.1"/>
    </source>
</evidence>
<evidence type="ECO:0000313" key="2">
    <source>
        <dbReference type="Proteomes" id="UP000235616"/>
    </source>
</evidence>
<dbReference type="Proteomes" id="UP000235616">
    <property type="component" value="Unassembled WGS sequence"/>
</dbReference>
<organism evidence="1 2">
    <name type="scientific">Trinickia dabaoshanensis</name>
    <dbReference type="NCBI Taxonomy" id="564714"/>
    <lineage>
        <taxon>Bacteria</taxon>
        <taxon>Pseudomonadati</taxon>
        <taxon>Pseudomonadota</taxon>
        <taxon>Betaproteobacteria</taxon>
        <taxon>Burkholderiales</taxon>
        <taxon>Burkholderiaceae</taxon>
        <taxon>Trinickia</taxon>
    </lineage>
</organism>
<comment type="caution">
    <text evidence="1">The sequence shown here is derived from an EMBL/GenBank/DDBJ whole genome shotgun (WGS) entry which is preliminary data.</text>
</comment>
<reference evidence="1 2" key="1">
    <citation type="submission" date="2018-01" db="EMBL/GenBank/DDBJ databases">
        <title>Whole genome analyses suggest that Burkholderia sensu lato contains two further novel genera in the rhizoxinica-symbiotica group Mycetohabitans gen. nov., and Trinickia gen. nov.: implications for the evolution of diazotrophy and nodulation in the Burkholderiaceae.</title>
        <authorList>
            <person name="Estrada-de los Santos P."/>
            <person name="Palmer M."/>
            <person name="Chavez-Ramirez B."/>
            <person name="Beukes C."/>
            <person name="Steenkamp E.T."/>
            <person name="Hirsch A.M."/>
            <person name="Manyaka P."/>
            <person name="Maluk M."/>
            <person name="Lafos M."/>
            <person name="Crook M."/>
            <person name="Gross E."/>
            <person name="Simon M.F."/>
            <person name="Bueno dos Reis Junior F."/>
            <person name="Poole P.S."/>
            <person name="Venter S.N."/>
            <person name="James E.K."/>
        </authorList>
    </citation>
    <scope>NUCLEOTIDE SEQUENCE [LARGE SCALE GENOMIC DNA]</scope>
    <source>
        <strain evidence="1 2">GIMN1.004</strain>
    </source>
</reference>
<dbReference type="AlphaFoldDB" id="A0A2N7VTK9"/>
<keyword evidence="2" id="KW-1185">Reference proteome</keyword>